<organism evidence="2 3">
    <name type="scientific">Dunaliella salina</name>
    <name type="common">Green alga</name>
    <name type="synonym">Protococcus salinus</name>
    <dbReference type="NCBI Taxonomy" id="3046"/>
    <lineage>
        <taxon>Eukaryota</taxon>
        <taxon>Viridiplantae</taxon>
        <taxon>Chlorophyta</taxon>
        <taxon>core chlorophytes</taxon>
        <taxon>Chlorophyceae</taxon>
        <taxon>CS clade</taxon>
        <taxon>Chlamydomonadales</taxon>
        <taxon>Dunaliellaceae</taxon>
        <taxon>Dunaliella</taxon>
    </lineage>
</organism>
<name>A0ABQ7FTL5_DUNSA</name>
<evidence type="ECO:0000256" key="1">
    <source>
        <dbReference type="SAM" id="MobiDB-lite"/>
    </source>
</evidence>
<keyword evidence="3" id="KW-1185">Reference proteome</keyword>
<gene>
    <name evidence="2" type="ORF">DUNSADRAFT_11813</name>
</gene>
<sequence length="231" mass="26197">MQGKLHVKPSRPVRAGSEHADTASATRPHSSSTRSAAEVPEWKKRLVSVMEVYPLKVILYFWPMTKLSSPIRIKHEEADFDVGKYGGEVWVPVHLHECGSWEQLSAQPVGWPNVATATWVLQMMWYRKRRELGPQECLDEDRIAFNSLLSTLGNTARGMYQRQKVRVWADTGRRAGKVVSGDTFRKQQDIIKGRLQWWGPYESANAQPSLPHVAGTCDKDVKTALLGMRFP</sequence>
<protein>
    <submittedName>
        <fullName evidence="2">Uncharacterized protein</fullName>
    </submittedName>
</protein>
<feature type="compositionally biased region" description="Basic residues" evidence="1">
    <location>
        <begin position="1"/>
        <end position="11"/>
    </location>
</feature>
<evidence type="ECO:0000313" key="3">
    <source>
        <dbReference type="Proteomes" id="UP000815325"/>
    </source>
</evidence>
<feature type="compositionally biased region" description="Polar residues" evidence="1">
    <location>
        <begin position="23"/>
        <end position="35"/>
    </location>
</feature>
<accession>A0ABQ7FTL5</accession>
<reference evidence="2" key="1">
    <citation type="submission" date="2017-08" db="EMBL/GenBank/DDBJ databases">
        <authorList>
            <person name="Polle J.E."/>
            <person name="Barry K."/>
            <person name="Cushman J."/>
            <person name="Schmutz J."/>
            <person name="Tran D."/>
            <person name="Hathwaick L.T."/>
            <person name="Yim W.C."/>
            <person name="Jenkins J."/>
            <person name="Mckie-Krisberg Z.M."/>
            <person name="Prochnik S."/>
            <person name="Lindquist E."/>
            <person name="Dockter R.B."/>
            <person name="Adam C."/>
            <person name="Molina H."/>
            <person name="Bunkerborg J."/>
            <person name="Jin E."/>
            <person name="Buchheim M."/>
            <person name="Magnuson J."/>
        </authorList>
    </citation>
    <scope>NUCLEOTIDE SEQUENCE</scope>
    <source>
        <strain evidence="2">CCAP 19/18</strain>
    </source>
</reference>
<feature type="region of interest" description="Disordered" evidence="1">
    <location>
        <begin position="1"/>
        <end position="36"/>
    </location>
</feature>
<proteinExistence type="predicted"/>
<dbReference type="EMBL" id="MU073864">
    <property type="protein sequence ID" value="KAF5825311.1"/>
    <property type="molecule type" value="Genomic_DNA"/>
</dbReference>
<comment type="caution">
    <text evidence="2">The sequence shown here is derived from an EMBL/GenBank/DDBJ whole genome shotgun (WGS) entry which is preliminary data.</text>
</comment>
<evidence type="ECO:0000313" key="2">
    <source>
        <dbReference type="EMBL" id="KAF5825311.1"/>
    </source>
</evidence>
<dbReference type="Proteomes" id="UP000815325">
    <property type="component" value="Unassembled WGS sequence"/>
</dbReference>